<dbReference type="OrthoDB" id="4843387at2759"/>
<feature type="non-terminal residue" evidence="1">
    <location>
        <position position="84"/>
    </location>
</feature>
<protein>
    <recommendedName>
        <fullName evidence="3">Tc1-like transposase DDE domain-containing protein</fullName>
    </recommendedName>
</protein>
<keyword evidence="2" id="KW-1185">Reference proteome</keyword>
<dbReference type="InterPro" id="IPR036397">
    <property type="entry name" value="RNaseH_sf"/>
</dbReference>
<dbReference type="EMBL" id="KK117593">
    <property type="protein sequence ID" value="KFM70892.1"/>
    <property type="molecule type" value="Genomic_DNA"/>
</dbReference>
<evidence type="ECO:0000313" key="1">
    <source>
        <dbReference type="EMBL" id="KFM70892.1"/>
    </source>
</evidence>
<proteinExistence type="predicted"/>
<dbReference type="Proteomes" id="UP000054359">
    <property type="component" value="Unassembled WGS sequence"/>
</dbReference>
<sequence length="84" mass="9808">MWREQGIRYHPSNIDERDAYRRGSDILDAYVHPYTGVIGDAFLLQDDNARPHRAHIVDDCLQQEAIMCMEWPARSLDLNPIQQV</sequence>
<evidence type="ECO:0000313" key="2">
    <source>
        <dbReference type="Proteomes" id="UP000054359"/>
    </source>
</evidence>
<dbReference type="AlphaFoldDB" id="A0A087U0K3"/>
<name>A0A087U0K3_STEMI</name>
<dbReference type="OMA" id="HPYTGVI"/>
<dbReference type="Gene3D" id="3.30.420.10">
    <property type="entry name" value="Ribonuclease H-like superfamily/Ribonuclease H"/>
    <property type="match status" value="1"/>
</dbReference>
<gene>
    <name evidence="1" type="ORF">X975_22457</name>
</gene>
<dbReference type="GO" id="GO:0003676">
    <property type="term" value="F:nucleic acid binding"/>
    <property type="evidence" value="ECO:0007669"/>
    <property type="project" value="InterPro"/>
</dbReference>
<reference evidence="1 2" key="1">
    <citation type="submission" date="2013-11" db="EMBL/GenBank/DDBJ databases">
        <title>Genome sequencing of Stegodyphus mimosarum.</title>
        <authorList>
            <person name="Bechsgaard J."/>
        </authorList>
    </citation>
    <scope>NUCLEOTIDE SEQUENCE [LARGE SCALE GENOMIC DNA]</scope>
</reference>
<organism evidence="1 2">
    <name type="scientific">Stegodyphus mimosarum</name>
    <name type="common">African social velvet spider</name>
    <dbReference type="NCBI Taxonomy" id="407821"/>
    <lineage>
        <taxon>Eukaryota</taxon>
        <taxon>Metazoa</taxon>
        <taxon>Ecdysozoa</taxon>
        <taxon>Arthropoda</taxon>
        <taxon>Chelicerata</taxon>
        <taxon>Arachnida</taxon>
        <taxon>Araneae</taxon>
        <taxon>Araneomorphae</taxon>
        <taxon>Entelegynae</taxon>
        <taxon>Eresoidea</taxon>
        <taxon>Eresidae</taxon>
        <taxon>Stegodyphus</taxon>
    </lineage>
</organism>
<accession>A0A087U0K3</accession>
<evidence type="ECO:0008006" key="3">
    <source>
        <dbReference type="Google" id="ProtNLM"/>
    </source>
</evidence>